<dbReference type="GO" id="GO:0032259">
    <property type="term" value="P:methylation"/>
    <property type="evidence" value="ECO:0007669"/>
    <property type="project" value="UniProtKB-KW"/>
</dbReference>
<dbReference type="Proteomes" id="UP000029661">
    <property type="component" value="Chromosome"/>
</dbReference>
<reference evidence="4 5" key="1">
    <citation type="submission" date="2013-12" db="EMBL/GenBank/DDBJ databases">
        <title>The complete genome sequence of Methanobacterium sp. BRM9.</title>
        <authorList>
            <consortium name="Pastoral Greenhouse Gas Research Consortium"/>
            <person name="Kelly W.J."/>
            <person name="Leahy S.C."/>
            <person name="Perry R."/>
            <person name="Li D."/>
            <person name="Altermann E."/>
            <person name="Lambie S.C."/>
            <person name="Attwood G.T."/>
        </authorList>
    </citation>
    <scope>NUCLEOTIDE SEQUENCE [LARGE SCALE GENOMIC DNA]</scope>
    <source>
        <strain evidence="4 5">BRM9</strain>
    </source>
</reference>
<dbReference type="PANTHER" id="PTHR43861:SF1">
    <property type="entry name" value="TRANS-ACONITATE 2-METHYLTRANSFERASE"/>
    <property type="match status" value="1"/>
</dbReference>
<dbReference type="EMBL" id="CP006933">
    <property type="protein sequence ID" value="AIS32824.1"/>
    <property type="molecule type" value="Genomic_DNA"/>
</dbReference>
<keyword evidence="2 4" id="KW-0808">Transferase</keyword>
<dbReference type="RefSeq" id="WP_048085665.1">
    <property type="nucleotide sequence ID" value="NZ_CP006933.1"/>
</dbReference>
<name>A0A089ZVQ1_METFO</name>
<proteinExistence type="predicted"/>
<gene>
    <name evidence="4" type="ORF">BRM9_2020</name>
</gene>
<dbReference type="GO" id="GO:0008168">
    <property type="term" value="F:methyltransferase activity"/>
    <property type="evidence" value="ECO:0007669"/>
    <property type="project" value="UniProtKB-KW"/>
</dbReference>
<dbReference type="KEGG" id="mfc:BRM9_2020"/>
<keyword evidence="1 4" id="KW-0489">Methyltransferase</keyword>
<evidence type="ECO:0000313" key="5">
    <source>
        <dbReference type="Proteomes" id="UP000029661"/>
    </source>
</evidence>
<dbReference type="SUPFAM" id="SSF53335">
    <property type="entry name" value="S-adenosyl-L-methionine-dependent methyltransferases"/>
    <property type="match status" value="1"/>
</dbReference>
<dbReference type="OrthoDB" id="57427at2157"/>
<organism evidence="4 5">
    <name type="scientific">Methanobacterium formicicum</name>
    <dbReference type="NCBI Taxonomy" id="2162"/>
    <lineage>
        <taxon>Archaea</taxon>
        <taxon>Methanobacteriati</taxon>
        <taxon>Methanobacteriota</taxon>
        <taxon>Methanomada group</taxon>
        <taxon>Methanobacteria</taxon>
        <taxon>Methanobacteriales</taxon>
        <taxon>Methanobacteriaceae</taxon>
        <taxon>Methanobacterium</taxon>
    </lineage>
</organism>
<dbReference type="PANTHER" id="PTHR43861">
    <property type="entry name" value="TRANS-ACONITATE 2-METHYLTRANSFERASE-RELATED"/>
    <property type="match status" value="1"/>
</dbReference>
<dbReference type="GeneID" id="24793184"/>
<evidence type="ECO:0000313" key="4">
    <source>
        <dbReference type="EMBL" id="AIS32824.1"/>
    </source>
</evidence>
<evidence type="ECO:0000256" key="1">
    <source>
        <dbReference type="ARBA" id="ARBA00022603"/>
    </source>
</evidence>
<evidence type="ECO:0000256" key="2">
    <source>
        <dbReference type="ARBA" id="ARBA00022679"/>
    </source>
</evidence>
<sequence>MKSNPKWYYTEKQAGVDYLDPKVAQGYNEEHQKFRNFPEEAQEIVRMLGITPQDTVLDFGCGTGGIALNLAKYSRKVIGVDISQKMLDVLEENARTHGINNVETRCAGFLSYKHEDGAVDKIITMAALHHLPDFWKSVALLKMADILKSGGKLYLFDVVFTFPVQEHEKALNKFMTDMRSVAGDSMALETEIHIKDEFSTYDWIMEGLLEGSGFSIDHKNVESDNFVGYVCSKL</sequence>
<dbReference type="Gene3D" id="3.40.50.150">
    <property type="entry name" value="Vaccinia Virus protein VP39"/>
    <property type="match status" value="1"/>
</dbReference>
<evidence type="ECO:0000259" key="3">
    <source>
        <dbReference type="Pfam" id="PF13649"/>
    </source>
</evidence>
<protein>
    <submittedName>
        <fullName evidence="4">SAM-dependent methyltransferase</fullName>
    </submittedName>
</protein>
<dbReference type="CDD" id="cd02440">
    <property type="entry name" value="AdoMet_MTases"/>
    <property type="match status" value="1"/>
</dbReference>
<dbReference type="Pfam" id="PF13649">
    <property type="entry name" value="Methyltransf_25"/>
    <property type="match status" value="1"/>
</dbReference>
<dbReference type="AlphaFoldDB" id="A0A089ZVQ1"/>
<dbReference type="InterPro" id="IPR041698">
    <property type="entry name" value="Methyltransf_25"/>
</dbReference>
<accession>A0A089ZVQ1</accession>
<dbReference type="InterPro" id="IPR029063">
    <property type="entry name" value="SAM-dependent_MTases_sf"/>
</dbReference>
<feature type="domain" description="Methyltransferase" evidence="3">
    <location>
        <begin position="56"/>
        <end position="151"/>
    </location>
</feature>
<dbReference type="STRING" id="2162.BRM9_2020"/>